<dbReference type="OrthoDB" id="9806939at2"/>
<evidence type="ECO:0000256" key="1">
    <source>
        <dbReference type="ARBA" id="ARBA00009477"/>
    </source>
</evidence>
<evidence type="ECO:0000313" key="5">
    <source>
        <dbReference type="Proteomes" id="UP000240971"/>
    </source>
</evidence>
<organism evidence="4 5">
    <name type="scientific">Chitinophaga niastensis</name>
    <dbReference type="NCBI Taxonomy" id="536980"/>
    <lineage>
        <taxon>Bacteria</taxon>
        <taxon>Pseudomonadati</taxon>
        <taxon>Bacteroidota</taxon>
        <taxon>Chitinophagia</taxon>
        <taxon>Chitinophagales</taxon>
        <taxon>Chitinophagaceae</taxon>
        <taxon>Chitinophaga</taxon>
    </lineage>
</organism>
<dbReference type="RefSeq" id="WP_158267086.1">
    <property type="nucleotide sequence ID" value="NZ_PYAW01000004.1"/>
</dbReference>
<dbReference type="Gene3D" id="1.10.287.470">
    <property type="entry name" value="Helix hairpin bin"/>
    <property type="match status" value="1"/>
</dbReference>
<dbReference type="Gene3D" id="2.40.50.100">
    <property type="match status" value="1"/>
</dbReference>
<reference evidence="4 5" key="1">
    <citation type="submission" date="2018-03" db="EMBL/GenBank/DDBJ databases">
        <title>Genomic Encyclopedia of Archaeal and Bacterial Type Strains, Phase II (KMG-II): from individual species to whole genera.</title>
        <authorList>
            <person name="Goeker M."/>
        </authorList>
    </citation>
    <scope>NUCLEOTIDE SEQUENCE [LARGE SCALE GENOMIC DNA]</scope>
    <source>
        <strain evidence="4 5">DSM 24859</strain>
    </source>
</reference>
<dbReference type="PANTHER" id="PTHR30469:SF37">
    <property type="entry name" value="RAGD PROTEIN"/>
    <property type="match status" value="1"/>
</dbReference>
<dbReference type="Pfam" id="PF25954">
    <property type="entry name" value="Beta-barrel_RND_2"/>
    <property type="match status" value="1"/>
</dbReference>
<accession>A0A2P8HHQ1</accession>
<feature type="domain" description="CzcB-like barrel-sandwich hybrid" evidence="3">
    <location>
        <begin position="72"/>
        <end position="214"/>
    </location>
</feature>
<gene>
    <name evidence="4" type="ORF">CLV51_104417</name>
</gene>
<dbReference type="Pfam" id="PF25973">
    <property type="entry name" value="BSH_CzcB"/>
    <property type="match status" value="1"/>
</dbReference>
<dbReference type="PROSITE" id="PS51257">
    <property type="entry name" value="PROKAR_LIPOPROTEIN"/>
    <property type="match status" value="1"/>
</dbReference>
<evidence type="ECO:0000259" key="3">
    <source>
        <dbReference type="Pfam" id="PF25973"/>
    </source>
</evidence>
<proteinExistence type="inferred from homology"/>
<dbReference type="GO" id="GO:1990281">
    <property type="term" value="C:efflux pump complex"/>
    <property type="evidence" value="ECO:0007669"/>
    <property type="project" value="TreeGrafter"/>
</dbReference>
<dbReference type="AlphaFoldDB" id="A0A2P8HHQ1"/>
<dbReference type="SUPFAM" id="SSF111369">
    <property type="entry name" value="HlyD-like secretion proteins"/>
    <property type="match status" value="1"/>
</dbReference>
<name>A0A2P8HHQ1_CHINA</name>
<dbReference type="InterPro" id="IPR058647">
    <property type="entry name" value="BSH_CzcB-like"/>
</dbReference>
<dbReference type="GO" id="GO:0015562">
    <property type="term" value="F:efflux transmembrane transporter activity"/>
    <property type="evidence" value="ECO:0007669"/>
    <property type="project" value="TreeGrafter"/>
</dbReference>
<dbReference type="InterPro" id="IPR006143">
    <property type="entry name" value="RND_pump_MFP"/>
</dbReference>
<keyword evidence="5" id="KW-1185">Reference proteome</keyword>
<dbReference type="PANTHER" id="PTHR30469">
    <property type="entry name" value="MULTIDRUG RESISTANCE PROTEIN MDTA"/>
    <property type="match status" value="1"/>
</dbReference>
<dbReference type="Gene3D" id="2.40.30.170">
    <property type="match status" value="1"/>
</dbReference>
<comment type="caution">
    <text evidence="4">The sequence shown here is derived from an EMBL/GenBank/DDBJ whole genome shotgun (WGS) entry which is preliminary data.</text>
</comment>
<evidence type="ECO:0000313" key="4">
    <source>
        <dbReference type="EMBL" id="PSL45710.1"/>
    </source>
</evidence>
<dbReference type="Gene3D" id="2.40.420.20">
    <property type="match status" value="1"/>
</dbReference>
<dbReference type="InterPro" id="IPR058792">
    <property type="entry name" value="Beta-barrel_RND_2"/>
</dbReference>
<dbReference type="NCBIfam" id="TIGR01730">
    <property type="entry name" value="RND_mfp"/>
    <property type="match status" value="1"/>
</dbReference>
<protein>
    <submittedName>
        <fullName evidence="4">RND family efflux transporter MFP subunit</fullName>
    </submittedName>
</protein>
<comment type="similarity">
    <text evidence="1">Belongs to the membrane fusion protein (MFP) (TC 8.A.1) family.</text>
</comment>
<evidence type="ECO:0000259" key="2">
    <source>
        <dbReference type="Pfam" id="PF25954"/>
    </source>
</evidence>
<dbReference type="Proteomes" id="UP000240971">
    <property type="component" value="Unassembled WGS sequence"/>
</dbReference>
<feature type="domain" description="CusB-like beta-barrel" evidence="2">
    <location>
        <begin position="221"/>
        <end position="293"/>
    </location>
</feature>
<dbReference type="EMBL" id="PYAW01000004">
    <property type="protein sequence ID" value="PSL45710.1"/>
    <property type="molecule type" value="Genomic_DNA"/>
</dbReference>
<sequence length="371" mass="40790">MTNNHKNKFNHMRSIAFINLVIILAACGNAQQEQEKVNNSTAQDTVPVFILKQDTVKKTVELTAELIPYESAELFAKVQGFVRAMKVDLGDHVKKGQTLAVIEAPEVDSRFAESAAALQSAKAKWASSKDNYERLYRASQAKTPGIVAPVDLERTRNSMLADSATYIAASKQSQAYKAISGYLYITAPFDGVITARKADPGALVGTNAMLLTVQNNHTLRLRAAVPEIYTAAASTSKNIDFRVDAYPTQRFKAVLTRKSETIDPATRTELWEFQVDNSDHLLKAGAFAYVKINLERGTSSFIVPFTAVATTQEKKFVIRVNKGKAEWVDVRQGMTVDAGVEIFGNISAGDTLLKKATDERKPGSTGFWIMK</sequence>